<dbReference type="InterPro" id="IPR029787">
    <property type="entry name" value="Nucleotide_cyclase"/>
</dbReference>
<evidence type="ECO:0000256" key="1">
    <source>
        <dbReference type="SAM" id="Phobius"/>
    </source>
</evidence>
<dbReference type="OrthoDB" id="1316910at2"/>
<feature type="transmembrane region" description="Helical" evidence="1">
    <location>
        <begin position="18"/>
        <end position="37"/>
    </location>
</feature>
<dbReference type="PROSITE" id="PS50887">
    <property type="entry name" value="GGDEF"/>
    <property type="match status" value="1"/>
</dbReference>
<dbReference type="PANTHER" id="PTHR33121:SF79">
    <property type="entry name" value="CYCLIC DI-GMP PHOSPHODIESTERASE PDED-RELATED"/>
    <property type="match status" value="1"/>
</dbReference>
<dbReference type="GO" id="GO:0071111">
    <property type="term" value="F:cyclic-guanylate-specific phosphodiesterase activity"/>
    <property type="evidence" value="ECO:0007669"/>
    <property type="project" value="InterPro"/>
</dbReference>
<dbReference type="InterPro" id="IPR035919">
    <property type="entry name" value="EAL_sf"/>
</dbReference>
<dbReference type="InterPro" id="IPR001633">
    <property type="entry name" value="EAL_dom"/>
</dbReference>
<dbReference type="PANTHER" id="PTHR33121">
    <property type="entry name" value="CYCLIC DI-GMP PHOSPHODIESTERASE PDEF"/>
    <property type="match status" value="1"/>
</dbReference>
<evidence type="ECO:0008006" key="6">
    <source>
        <dbReference type="Google" id="ProtNLM"/>
    </source>
</evidence>
<dbReference type="Pfam" id="PF00563">
    <property type="entry name" value="EAL"/>
    <property type="match status" value="1"/>
</dbReference>
<dbReference type="InterPro" id="IPR043128">
    <property type="entry name" value="Rev_trsase/Diguanyl_cyclase"/>
</dbReference>
<dbReference type="SMART" id="SM00052">
    <property type="entry name" value="EAL"/>
    <property type="match status" value="1"/>
</dbReference>
<keyword evidence="5" id="KW-1185">Reference proteome</keyword>
<evidence type="ECO:0000259" key="3">
    <source>
        <dbReference type="PROSITE" id="PS50887"/>
    </source>
</evidence>
<dbReference type="SUPFAM" id="SSF141868">
    <property type="entry name" value="EAL domain-like"/>
    <property type="match status" value="1"/>
</dbReference>
<feature type="domain" description="GGDEF" evidence="3">
    <location>
        <begin position="211"/>
        <end position="342"/>
    </location>
</feature>
<evidence type="ECO:0000313" key="5">
    <source>
        <dbReference type="Proteomes" id="UP000175691"/>
    </source>
</evidence>
<feature type="transmembrane region" description="Helical" evidence="1">
    <location>
        <begin position="153"/>
        <end position="174"/>
    </location>
</feature>
<dbReference type="NCBIfam" id="TIGR00254">
    <property type="entry name" value="GGDEF"/>
    <property type="match status" value="1"/>
</dbReference>
<dbReference type="Gene3D" id="3.20.20.450">
    <property type="entry name" value="EAL domain"/>
    <property type="match status" value="1"/>
</dbReference>
<dbReference type="PROSITE" id="PS50883">
    <property type="entry name" value="EAL"/>
    <property type="match status" value="1"/>
</dbReference>
<sequence length="608" mass="68787">MANIVEIQHNKASLRKRLLMGSIGLSTLLIGIITYLGHGILMDLERDFETEYFNQQGPLIAKAITLETEPQTIIPDSVVAVFNNTTLLFQRADIDSSTVSQLNSTPDKFREINNQRYYRQYFPSSENNDPLTIIWRTKDQTVVSSEIINTLSIAAFITFWIAVWIALLMSAFIAKRFETANDKLAQLALEDPLTKLANRNALLANTVFNEGNGALFFIDLDRFREINNALGHSMGDRMLFAFAQRLSGLVEETATVYHYRSDEFIICLPDVASDEILNRAFTLLYQCREPLFIGNSAFEISCSIGAARYPDHGHHPEMLIRNAENAMHRAKRLRLGVQIYNDRLAYNSTIKVTLRGQLRSALTNNEFVLYYQPKVDIRQKRLAGVEAIVRWNHPDEGLLQPGLFIDLVEQSGIIHAFTRYTLELAVKQIKAWSALGYELPVSVNLSAYNLLDSAFIPFVRELLDKSNIKPELLEFELTESATMVDIAVSRRVLANFREMGIKTSIDDFGTGMSSFAYLRELDINTVKLDQSFIAGITHEPRDAKIVEGIVSLCRNLNIEIVAEGVESQEQADVLEQLHCYIVQGYFYGRPVPASEITINLNGHERLTQ</sequence>
<gene>
    <name evidence="4" type="ORF">BFC18_10625</name>
</gene>
<dbReference type="EMBL" id="MDHN01000021">
    <property type="protein sequence ID" value="OFC70894.1"/>
    <property type="molecule type" value="Genomic_DNA"/>
</dbReference>
<dbReference type="STRING" id="1656094.BFC18_10625"/>
<protein>
    <recommendedName>
        <fullName evidence="6">Diguanylate cyclase</fullName>
    </recommendedName>
</protein>
<comment type="caution">
    <text evidence="4">The sequence shown here is derived from an EMBL/GenBank/DDBJ whole genome shotgun (WGS) entry which is preliminary data.</text>
</comment>
<dbReference type="AlphaFoldDB" id="A0A1E7ZBR9"/>
<dbReference type="SUPFAM" id="SSF55073">
    <property type="entry name" value="Nucleotide cyclase"/>
    <property type="match status" value="1"/>
</dbReference>
<organism evidence="4 5">
    <name type="scientific">Alteromonas confluentis</name>
    <dbReference type="NCBI Taxonomy" id="1656094"/>
    <lineage>
        <taxon>Bacteria</taxon>
        <taxon>Pseudomonadati</taxon>
        <taxon>Pseudomonadota</taxon>
        <taxon>Gammaproteobacteria</taxon>
        <taxon>Alteromonadales</taxon>
        <taxon>Alteromonadaceae</taxon>
        <taxon>Alteromonas/Salinimonas group</taxon>
        <taxon>Alteromonas</taxon>
    </lineage>
</organism>
<accession>A0A1E7ZBR9</accession>
<dbReference type="CDD" id="cd01949">
    <property type="entry name" value="GGDEF"/>
    <property type="match status" value="1"/>
</dbReference>
<keyword evidence="1" id="KW-0812">Transmembrane</keyword>
<dbReference type="InterPro" id="IPR050706">
    <property type="entry name" value="Cyclic-di-GMP_PDE-like"/>
</dbReference>
<keyword evidence="1" id="KW-0472">Membrane</keyword>
<reference evidence="4 5" key="1">
    <citation type="submission" date="2016-08" db="EMBL/GenBank/DDBJ databases">
        <authorList>
            <person name="Seilhamer J.J."/>
        </authorList>
    </citation>
    <scope>NUCLEOTIDE SEQUENCE [LARGE SCALE GENOMIC DNA]</scope>
    <source>
        <strain evidence="4 5">KCTC 42603</strain>
    </source>
</reference>
<keyword evidence="1" id="KW-1133">Transmembrane helix</keyword>
<feature type="domain" description="EAL" evidence="2">
    <location>
        <begin position="351"/>
        <end position="604"/>
    </location>
</feature>
<name>A0A1E7ZBR9_9ALTE</name>
<dbReference type="InterPro" id="IPR000160">
    <property type="entry name" value="GGDEF_dom"/>
</dbReference>
<dbReference type="CDD" id="cd01948">
    <property type="entry name" value="EAL"/>
    <property type="match status" value="1"/>
</dbReference>
<dbReference type="Proteomes" id="UP000175691">
    <property type="component" value="Unassembled WGS sequence"/>
</dbReference>
<evidence type="ECO:0000259" key="2">
    <source>
        <dbReference type="PROSITE" id="PS50883"/>
    </source>
</evidence>
<evidence type="ECO:0000313" key="4">
    <source>
        <dbReference type="EMBL" id="OFC70894.1"/>
    </source>
</evidence>
<dbReference type="Gene3D" id="3.30.70.270">
    <property type="match status" value="1"/>
</dbReference>
<dbReference type="RefSeq" id="WP_083272993.1">
    <property type="nucleotide sequence ID" value="NZ_MDHN01000021.1"/>
</dbReference>
<proteinExistence type="predicted"/>
<dbReference type="SMART" id="SM00267">
    <property type="entry name" value="GGDEF"/>
    <property type="match status" value="1"/>
</dbReference>
<dbReference type="Pfam" id="PF00990">
    <property type="entry name" value="GGDEF"/>
    <property type="match status" value="1"/>
</dbReference>